<gene>
    <name evidence="7" type="primary">cdd</name>
    <name evidence="7" type="ORF">M3P05_01455</name>
</gene>
<protein>
    <submittedName>
        <fullName evidence="7">Cytidine deaminase</fullName>
        <ecNumber evidence="7">3.5.4.5</ecNumber>
    </submittedName>
</protein>
<feature type="domain" description="CMP/dCMP-type deaminase" evidence="6">
    <location>
        <begin position="17"/>
        <end position="141"/>
    </location>
</feature>
<reference evidence="7 8" key="1">
    <citation type="submission" date="2022-05" db="EMBL/GenBank/DDBJ databases">
        <authorList>
            <person name="Park J.-S."/>
        </authorList>
    </citation>
    <scope>NUCLEOTIDE SEQUENCE [LARGE SCALE GENOMIC DNA]</scope>
    <source>
        <strain evidence="7 8">2012CJ34-2</strain>
    </source>
</reference>
<dbReference type="InterPro" id="IPR016192">
    <property type="entry name" value="APOBEC/CMP_deaminase_Zn-bd"/>
</dbReference>
<keyword evidence="5" id="KW-0862">Zinc</keyword>
<evidence type="ECO:0000259" key="6">
    <source>
        <dbReference type="PROSITE" id="PS51747"/>
    </source>
</evidence>
<dbReference type="CDD" id="cd01283">
    <property type="entry name" value="cytidine_deaminase"/>
    <property type="match status" value="2"/>
</dbReference>
<dbReference type="InterPro" id="IPR002125">
    <property type="entry name" value="CMP_dCMP_dom"/>
</dbReference>
<comment type="caution">
    <text evidence="7">The sequence shown here is derived from an EMBL/GenBank/DDBJ whole genome shotgun (WGS) entry which is preliminary data.</text>
</comment>
<name>A0ABT0PB69_9GAMM</name>
<keyword evidence="4 7" id="KW-0378">Hydrolase</keyword>
<dbReference type="InterPro" id="IPR013171">
    <property type="entry name" value="Cyd/dCyd_deaminase_Zn-bd"/>
</dbReference>
<evidence type="ECO:0000313" key="8">
    <source>
        <dbReference type="Proteomes" id="UP001203338"/>
    </source>
</evidence>
<dbReference type="EC" id="3.5.4.5" evidence="7"/>
<feature type="domain" description="CMP/dCMP-type deaminase" evidence="6">
    <location>
        <begin position="160"/>
        <end position="269"/>
    </location>
</feature>
<dbReference type="PIRSF" id="PIRSF006334">
    <property type="entry name" value="Cdd_plus_pseudo"/>
    <property type="match status" value="1"/>
</dbReference>
<proteinExistence type="inferred from homology"/>
<dbReference type="Pfam" id="PF00383">
    <property type="entry name" value="dCMP_cyt_deam_1"/>
    <property type="match status" value="1"/>
</dbReference>
<evidence type="ECO:0000256" key="2">
    <source>
        <dbReference type="ARBA" id="ARBA00011738"/>
    </source>
</evidence>
<dbReference type="PROSITE" id="PS00903">
    <property type="entry name" value="CYT_DCMP_DEAMINASES_1"/>
    <property type="match status" value="1"/>
</dbReference>
<comment type="similarity">
    <text evidence="1">Belongs to the cytidine and deoxycytidylate deaminase family.</text>
</comment>
<accession>A0ABT0PB69</accession>
<dbReference type="NCBIfam" id="NF006537">
    <property type="entry name" value="PRK09027.1"/>
    <property type="match status" value="1"/>
</dbReference>
<dbReference type="InterPro" id="IPR016193">
    <property type="entry name" value="Cytidine_deaminase-like"/>
</dbReference>
<dbReference type="Proteomes" id="UP001203338">
    <property type="component" value="Unassembled WGS sequence"/>
</dbReference>
<dbReference type="SUPFAM" id="SSF53927">
    <property type="entry name" value="Cytidine deaminase-like"/>
    <property type="match status" value="2"/>
</dbReference>
<evidence type="ECO:0000256" key="1">
    <source>
        <dbReference type="ARBA" id="ARBA00006576"/>
    </source>
</evidence>
<dbReference type="GO" id="GO:0004126">
    <property type="term" value="F:cytidine deaminase activity"/>
    <property type="evidence" value="ECO:0007669"/>
    <property type="project" value="UniProtKB-EC"/>
</dbReference>
<dbReference type="EMBL" id="JAMFLX010000001">
    <property type="protein sequence ID" value="MCL6268620.1"/>
    <property type="molecule type" value="Genomic_DNA"/>
</dbReference>
<sequence>MLTAEQADELASILSISIDKLPEMLLPVAAATAVVPVSHFHVGVVIRGGSGALYLGSNMEFDKTFLGMSLHGEQSAVNNAWLHGETSIINLVVNAAPCGHCRQFLHEIGTSEQLDVNIVSSAGESNRSPLTGFLPSAFGPVDLGVDGGILSYAKQTLKCEEKSELVQLALEAANSSYAPYSKGFAAIALETTDGVKVCGRYAENAAYNPSLQPMTSAIAHLRFASLGKDVEIKNVVLVETDSPVSHATHLAALQKTVLKDVTVQRYLAS</sequence>
<keyword evidence="8" id="KW-1185">Reference proteome</keyword>
<organism evidence="7 8">
    <name type="scientific">Parendozoicomonas callyspongiae</name>
    <dbReference type="NCBI Taxonomy" id="2942213"/>
    <lineage>
        <taxon>Bacteria</taxon>
        <taxon>Pseudomonadati</taxon>
        <taxon>Pseudomonadota</taxon>
        <taxon>Gammaproteobacteria</taxon>
        <taxon>Oceanospirillales</taxon>
        <taxon>Endozoicomonadaceae</taxon>
        <taxon>Parendozoicomonas</taxon>
    </lineage>
</organism>
<evidence type="ECO:0000256" key="3">
    <source>
        <dbReference type="ARBA" id="ARBA00022723"/>
    </source>
</evidence>
<evidence type="ECO:0000256" key="4">
    <source>
        <dbReference type="ARBA" id="ARBA00022801"/>
    </source>
</evidence>
<dbReference type="PROSITE" id="PS51747">
    <property type="entry name" value="CYT_DCMP_DEAMINASES_2"/>
    <property type="match status" value="2"/>
</dbReference>
<dbReference type="PANTHER" id="PTHR11644">
    <property type="entry name" value="CYTIDINE DEAMINASE"/>
    <property type="match status" value="1"/>
</dbReference>
<keyword evidence="3" id="KW-0479">Metal-binding</keyword>
<dbReference type="InterPro" id="IPR050202">
    <property type="entry name" value="Cyt/Deoxycyt_deaminase"/>
</dbReference>
<dbReference type="Pfam" id="PF08211">
    <property type="entry name" value="dCMP_cyt_deam_2"/>
    <property type="match status" value="1"/>
</dbReference>
<evidence type="ECO:0000313" key="7">
    <source>
        <dbReference type="EMBL" id="MCL6268620.1"/>
    </source>
</evidence>
<evidence type="ECO:0000256" key="5">
    <source>
        <dbReference type="ARBA" id="ARBA00022833"/>
    </source>
</evidence>
<comment type="subunit">
    <text evidence="2">Homodimer.</text>
</comment>
<dbReference type="Gene3D" id="3.40.140.10">
    <property type="entry name" value="Cytidine Deaminase, domain 2"/>
    <property type="match status" value="2"/>
</dbReference>
<dbReference type="PANTHER" id="PTHR11644:SF2">
    <property type="entry name" value="CYTIDINE DEAMINASE"/>
    <property type="match status" value="1"/>
</dbReference>